<proteinExistence type="predicted"/>
<feature type="non-terminal residue" evidence="1">
    <location>
        <position position="1"/>
    </location>
</feature>
<keyword evidence="2" id="KW-1185">Reference proteome</keyword>
<gene>
    <name evidence="1" type="ORF">MJO28_002954</name>
</gene>
<protein>
    <submittedName>
        <fullName evidence="1">Uncharacterized protein</fullName>
    </submittedName>
</protein>
<comment type="caution">
    <text evidence="1">The sequence shown here is derived from an EMBL/GenBank/DDBJ whole genome shotgun (WGS) entry which is preliminary data.</text>
</comment>
<evidence type="ECO:0000313" key="2">
    <source>
        <dbReference type="Proteomes" id="UP001060170"/>
    </source>
</evidence>
<dbReference type="Proteomes" id="UP001060170">
    <property type="component" value="Chromosome 3"/>
</dbReference>
<evidence type="ECO:0000313" key="1">
    <source>
        <dbReference type="EMBL" id="KAI7959163.1"/>
    </source>
</evidence>
<accession>A0ACC0ESV5</accession>
<reference evidence="1 2" key="3">
    <citation type="journal article" date="2022" name="Microbiol. Spectr.">
        <title>Folding features and dynamics of 3D genome architecture in plant fungal pathogens.</title>
        <authorList>
            <person name="Xia C."/>
        </authorList>
    </citation>
    <scope>NUCLEOTIDE SEQUENCE [LARGE SCALE GENOMIC DNA]</scope>
    <source>
        <strain evidence="1 2">93-210</strain>
    </source>
</reference>
<organism evidence="1 2">
    <name type="scientific">Puccinia striiformis f. sp. tritici</name>
    <dbReference type="NCBI Taxonomy" id="168172"/>
    <lineage>
        <taxon>Eukaryota</taxon>
        <taxon>Fungi</taxon>
        <taxon>Dikarya</taxon>
        <taxon>Basidiomycota</taxon>
        <taxon>Pucciniomycotina</taxon>
        <taxon>Pucciniomycetes</taxon>
        <taxon>Pucciniales</taxon>
        <taxon>Pucciniaceae</taxon>
        <taxon>Puccinia</taxon>
    </lineage>
</organism>
<reference evidence="2" key="2">
    <citation type="journal article" date="2018" name="Mol. Plant Microbe Interact.">
        <title>Genome sequence resources for the wheat stripe rust pathogen (Puccinia striiformis f. sp. tritici) and the barley stripe rust pathogen (Puccinia striiformis f. sp. hordei).</title>
        <authorList>
            <person name="Xia C."/>
            <person name="Wang M."/>
            <person name="Yin C."/>
            <person name="Cornejo O.E."/>
            <person name="Hulbert S.H."/>
            <person name="Chen X."/>
        </authorList>
    </citation>
    <scope>NUCLEOTIDE SEQUENCE [LARGE SCALE GENOMIC DNA]</scope>
    <source>
        <strain evidence="2">93-210</strain>
    </source>
</reference>
<dbReference type="EMBL" id="CM045867">
    <property type="protein sequence ID" value="KAI7959163.1"/>
    <property type="molecule type" value="Genomic_DNA"/>
</dbReference>
<sequence length="444" mass="50157">RPKWFQPNQTHNPAREKLSNQRGTSNQSARGWSSRVRGGGRNGGSRGSNQPQSRINSNKEDQETNTSTNNPNLPYSGLTLENYERLLPPWTKKQLRQVLGRQKGGLNQIPLEVKEALQLHRMNYTKIKFMLALIGTVSAKPVNSWLYVITSLWHNEIVFARSHCCCLAGKMVHPERKVTGTNMLHIVKRVQTHRFPLRGAPMGGMNKMVTWAPPGNHYQKKPQWCLTQKYLEIFRRFPLHMMVKMIGTTKTKTVTMRASYSMEIQLSNSSAKKKKKNILRQTKFKKREANLNYINLFASQLFTLSTAYYLLASTQYPGPGSFCKELSNDATWLQVAHEKWTAKATFEAYSQGQTIQAIVDGCSGVGRPSKIRKVADKIRSNLRESLNQLLGMLFMSLIASHSTIDHSSFIGQAGELLRVESLNFPKGSDPEASLLGGYPCLMIV</sequence>
<reference evidence="2" key="1">
    <citation type="journal article" date="2018" name="BMC Genomics">
        <title>Genomic insights into host adaptation between the wheat stripe rust pathogen (Puccinia striiformis f. sp. tritici) and the barley stripe rust pathogen (Puccinia striiformis f. sp. hordei).</title>
        <authorList>
            <person name="Xia C."/>
            <person name="Wang M."/>
            <person name="Yin C."/>
            <person name="Cornejo O.E."/>
            <person name="Hulbert S.H."/>
            <person name="Chen X."/>
        </authorList>
    </citation>
    <scope>NUCLEOTIDE SEQUENCE [LARGE SCALE GENOMIC DNA]</scope>
    <source>
        <strain evidence="2">93-210</strain>
    </source>
</reference>
<name>A0ACC0ESV5_9BASI</name>